<sequence>MYKIGVIGDKDSILAFKAIGIDAFTAIDDKDASKLIDKLAGEGYGVIFITEAMAELVSETIDKYRESMTPAIILIPSNKGSLGIGLADINRSVEKAVGANILN</sequence>
<keyword evidence="4" id="KW-0378">Hydrolase</keyword>
<dbReference type="Proteomes" id="UP000029579">
    <property type="component" value="Unassembled WGS sequence"/>
</dbReference>
<comment type="caution">
    <text evidence="4">The sequence shown here is derived from an EMBL/GenBank/DDBJ whole genome shotgun (WGS) entry which is preliminary data.</text>
</comment>
<dbReference type="GO" id="GO:0016787">
    <property type="term" value="F:hydrolase activity"/>
    <property type="evidence" value="ECO:0007669"/>
    <property type="project" value="UniProtKB-KW"/>
</dbReference>
<dbReference type="OrthoDB" id="5311at2"/>
<protein>
    <submittedName>
        <fullName evidence="4">ATP synthase subunit F</fullName>
        <ecNumber evidence="4">3.6.3.14</ecNumber>
    </submittedName>
</protein>
<reference evidence="4 5" key="1">
    <citation type="submission" date="2014-07" db="EMBL/GenBank/DDBJ databases">
        <authorList>
            <person name="McCorrison J."/>
            <person name="Sanka R."/>
            <person name="Torralba M."/>
            <person name="Gillis M."/>
            <person name="Haft D.H."/>
            <person name="Methe B."/>
            <person name="Sutton G."/>
            <person name="Nelson K.E."/>
        </authorList>
    </citation>
    <scope>NUCLEOTIDE SEQUENCE [LARGE SCALE GENOMIC DNA]</scope>
    <source>
        <strain evidence="4 5">S7-1-13</strain>
    </source>
</reference>
<accession>A0A095ZA97</accession>
<evidence type="ECO:0000256" key="3">
    <source>
        <dbReference type="ARBA" id="ARBA00023065"/>
    </source>
</evidence>
<dbReference type="AlphaFoldDB" id="A0A095ZA97"/>
<dbReference type="InterPro" id="IPR036906">
    <property type="entry name" value="ATPase_V1_fsu_sf"/>
</dbReference>
<comment type="similarity">
    <text evidence="1">Belongs to the V-ATPase F subunit family.</text>
</comment>
<dbReference type="EC" id="3.6.3.14" evidence="4"/>
<gene>
    <name evidence="4" type="ORF">HMPREF1630_00680</name>
</gene>
<dbReference type="GO" id="GO:0046961">
    <property type="term" value="F:proton-transporting ATPase activity, rotational mechanism"/>
    <property type="evidence" value="ECO:0007669"/>
    <property type="project" value="InterPro"/>
</dbReference>
<evidence type="ECO:0000313" key="4">
    <source>
        <dbReference type="EMBL" id="KGF05374.1"/>
    </source>
</evidence>
<name>A0A095ZA97_9FIRM</name>
<keyword evidence="2" id="KW-0813">Transport</keyword>
<dbReference type="SUPFAM" id="SSF159468">
    <property type="entry name" value="AtpF-like"/>
    <property type="match status" value="1"/>
</dbReference>
<dbReference type="NCBIfam" id="NF002384">
    <property type="entry name" value="PRK01395.1"/>
    <property type="match status" value="1"/>
</dbReference>
<dbReference type="InterPro" id="IPR008218">
    <property type="entry name" value="ATPase_V1-cplx_f_g_su"/>
</dbReference>
<dbReference type="Gene3D" id="3.40.50.10580">
    <property type="entry name" value="ATPase, V1 complex, subunit F"/>
    <property type="match status" value="1"/>
</dbReference>
<proteinExistence type="inferred from homology"/>
<keyword evidence="3" id="KW-0406">Ion transport</keyword>
<dbReference type="EMBL" id="JRMW01000015">
    <property type="protein sequence ID" value="KGF05374.1"/>
    <property type="molecule type" value="Genomic_DNA"/>
</dbReference>
<evidence type="ECO:0000256" key="2">
    <source>
        <dbReference type="ARBA" id="ARBA00022448"/>
    </source>
</evidence>
<organism evidence="4 5">
    <name type="scientific">Anaerococcus lactolyticus S7-1-13</name>
    <dbReference type="NCBI Taxonomy" id="1284686"/>
    <lineage>
        <taxon>Bacteria</taxon>
        <taxon>Bacillati</taxon>
        <taxon>Bacillota</taxon>
        <taxon>Tissierellia</taxon>
        <taxon>Tissierellales</taxon>
        <taxon>Peptoniphilaceae</taxon>
        <taxon>Anaerococcus</taxon>
    </lineage>
</organism>
<evidence type="ECO:0000313" key="5">
    <source>
        <dbReference type="Proteomes" id="UP000029579"/>
    </source>
</evidence>
<dbReference type="RefSeq" id="WP_004827180.1">
    <property type="nucleotide sequence ID" value="NZ_JRMW01000015.1"/>
</dbReference>
<evidence type="ECO:0000256" key="1">
    <source>
        <dbReference type="ARBA" id="ARBA00010148"/>
    </source>
</evidence>
<dbReference type="Pfam" id="PF01990">
    <property type="entry name" value="ATP-synt_F"/>
    <property type="match status" value="1"/>
</dbReference>
<dbReference type="eggNOG" id="COG1436">
    <property type="taxonomic scope" value="Bacteria"/>
</dbReference>